<evidence type="ECO:0000256" key="1">
    <source>
        <dbReference type="SAM" id="MobiDB-lite"/>
    </source>
</evidence>
<organism evidence="3 4">
    <name type="scientific">Usitatibacter rugosus</name>
    <dbReference type="NCBI Taxonomy" id="2732067"/>
    <lineage>
        <taxon>Bacteria</taxon>
        <taxon>Pseudomonadati</taxon>
        <taxon>Pseudomonadota</taxon>
        <taxon>Betaproteobacteria</taxon>
        <taxon>Nitrosomonadales</taxon>
        <taxon>Usitatibacteraceae</taxon>
        <taxon>Usitatibacter</taxon>
    </lineage>
</organism>
<dbReference type="EMBL" id="CP053069">
    <property type="protein sequence ID" value="QJR12111.1"/>
    <property type="molecule type" value="Genomic_DNA"/>
</dbReference>
<evidence type="ECO:0000313" key="4">
    <source>
        <dbReference type="Proteomes" id="UP000501534"/>
    </source>
</evidence>
<proteinExistence type="predicted"/>
<evidence type="ECO:0000313" key="3">
    <source>
        <dbReference type="EMBL" id="QJR12111.1"/>
    </source>
</evidence>
<evidence type="ECO:0008006" key="5">
    <source>
        <dbReference type="Google" id="ProtNLM"/>
    </source>
</evidence>
<dbReference type="InterPro" id="IPR014719">
    <property type="entry name" value="Ribosomal_bL12_C/ClpS-like"/>
</dbReference>
<keyword evidence="2" id="KW-0812">Transmembrane</keyword>
<keyword evidence="2" id="KW-1133">Transmembrane helix</keyword>
<protein>
    <recommendedName>
        <fullName evidence="5">Ribosomal L7/L12-like protein</fullName>
    </recommendedName>
</protein>
<feature type="region of interest" description="Disordered" evidence="1">
    <location>
        <begin position="1"/>
        <end position="24"/>
    </location>
</feature>
<evidence type="ECO:0000256" key="2">
    <source>
        <dbReference type="SAM" id="Phobius"/>
    </source>
</evidence>
<reference evidence="3 4" key="1">
    <citation type="submission" date="2020-04" db="EMBL/GenBank/DDBJ databases">
        <title>Usitatibacter rugosus gen. nov., sp. nov. and Usitatibacter palustris sp. nov., novel members of Usitatibacteraceae fam. nov. within the order Nitrosomonadales isolated from soil.</title>
        <authorList>
            <person name="Huber K.J."/>
            <person name="Neumann-Schaal M."/>
            <person name="Geppert A."/>
            <person name="Luckner M."/>
            <person name="Wanner G."/>
            <person name="Overmann J."/>
        </authorList>
    </citation>
    <scope>NUCLEOTIDE SEQUENCE [LARGE SCALE GENOMIC DNA]</scope>
    <source>
        <strain evidence="3 4">0125_3</strain>
    </source>
</reference>
<keyword evidence="4" id="KW-1185">Reference proteome</keyword>
<accession>A0A6M4GXV0</accession>
<feature type="transmembrane region" description="Helical" evidence="2">
    <location>
        <begin position="108"/>
        <end position="125"/>
    </location>
</feature>
<dbReference type="KEGG" id="uru:DSM104443_03195"/>
<feature type="region of interest" description="Disordered" evidence="1">
    <location>
        <begin position="73"/>
        <end position="96"/>
    </location>
</feature>
<name>A0A6M4GXV0_9PROT</name>
<keyword evidence="2" id="KW-0472">Membrane</keyword>
<dbReference type="Gene3D" id="3.30.1390.10">
    <property type="match status" value="1"/>
</dbReference>
<sequence>MTTEHERGGQASEPVFGKPEGRDAHAQFTLPPEALEALKRGSLIEAIKIIREKSGVGLAEAKSMVEEIARSIPKDGRFGDHTATPQSVHARAGLGPGEVARGGGSGKWLVLIAIAALAILAALFYR</sequence>
<dbReference type="RefSeq" id="WP_171094021.1">
    <property type="nucleotide sequence ID" value="NZ_CP053069.1"/>
</dbReference>
<dbReference type="Proteomes" id="UP000501534">
    <property type="component" value="Chromosome"/>
</dbReference>
<gene>
    <name evidence="3" type="ORF">DSM104443_03195</name>
</gene>
<dbReference type="AlphaFoldDB" id="A0A6M4GXV0"/>